<dbReference type="PANTHER" id="PTHR31341:SF4">
    <property type="entry name" value="IPT_TIG DOMAIN-CONTAINING PROTEIN-RELATED"/>
    <property type="match status" value="1"/>
</dbReference>
<organism evidence="4 5">
    <name type="scientific">Heterostelium pallidum (strain ATCC 26659 / Pp 5 / PN500)</name>
    <name type="common">Cellular slime mold</name>
    <name type="synonym">Polysphondylium pallidum</name>
    <dbReference type="NCBI Taxonomy" id="670386"/>
    <lineage>
        <taxon>Eukaryota</taxon>
        <taxon>Amoebozoa</taxon>
        <taxon>Evosea</taxon>
        <taxon>Eumycetozoa</taxon>
        <taxon>Dictyostelia</taxon>
        <taxon>Acytosteliales</taxon>
        <taxon>Acytosteliaceae</taxon>
        <taxon>Heterostelium</taxon>
    </lineage>
</organism>
<dbReference type="EMBL" id="ADBJ01000034">
    <property type="protein sequence ID" value="EFA79570.1"/>
    <property type="molecule type" value="Genomic_DNA"/>
</dbReference>
<proteinExistence type="predicted"/>
<reference evidence="4 5" key="1">
    <citation type="journal article" date="2011" name="Genome Res.">
        <title>Phylogeny-wide analysis of social amoeba genomes highlights ancient origins for complex intercellular communication.</title>
        <authorList>
            <person name="Heidel A.J."/>
            <person name="Lawal H.M."/>
            <person name="Felder M."/>
            <person name="Schilde C."/>
            <person name="Helps N.R."/>
            <person name="Tunggal B."/>
            <person name="Rivero F."/>
            <person name="John U."/>
            <person name="Schleicher M."/>
            <person name="Eichinger L."/>
            <person name="Platzer M."/>
            <person name="Noegel A.A."/>
            <person name="Schaap P."/>
            <person name="Gloeckner G."/>
        </authorList>
    </citation>
    <scope>NUCLEOTIDE SEQUENCE [LARGE SCALE GENOMIC DNA]</scope>
    <source>
        <strain evidence="5">ATCC 26659 / Pp 5 / PN500</strain>
    </source>
</reference>
<keyword evidence="5" id="KW-1185">Reference proteome</keyword>
<feature type="chain" id="PRO_5003041133" evidence="3">
    <location>
        <begin position="19"/>
        <end position="382"/>
    </location>
</feature>
<dbReference type="Gene3D" id="2.60.40.10">
    <property type="entry name" value="Immunoglobulins"/>
    <property type="match status" value="1"/>
</dbReference>
<protein>
    <submittedName>
        <fullName evidence="4">5'-nucleotidase</fullName>
    </submittedName>
</protein>
<name>D3BGH0_HETP5</name>
<dbReference type="RefSeq" id="XP_020431691.1">
    <property type="nucleotide sequence ID" value="XM_020578456.1"/>
</dbReference>
<evidence type="ECO:0000256" key="3">
    <source>
        <dbReference type="SAM" id="SignalP"/>
    </source>
</evidence>
<evidence type="ECO:0000256" key="1">
    <source>
        <dbReference type="ARBA" id="ARBA00023180"/>
    </source>
</evidence>
<evidence type="ECO:0000313" key="5">
    <source>
        <dbReference type="Proteomes" id="UP000001396"/>
    </source>
</evidence>
<gene>
    <name evidence="4" type="primary">5NT</name>
    <name evidence="4" type="ORF">PPL_07621</name>
</gene>
<evidence type="ECO:0000313" key="4">
    <source>
        <dbReference type="EMBL" id="EFA79570.1"/>
    </source>
</evidence>
<keyword evidence="1" id="KW-0325">Glycoprotein</keyword>
<dbReference type="CDD" id="cd00603">
    <property type="entry name" value="IPT_PCSR"/>
    <property type="match status" value="1"/>
</dbReference>
<dbReference type="Proteomes" id="UP000001396">
    <property type="component" value="Unassembled WGS sequence"/>
</dbReference>
<dbReference type="AlphaFoldDB" id="D3BGH0"/>
<dbReference type="GeneID" id="31363102"/>
<feature type="transmembrane region" description="Helical" evidence="2">
    <location>
        <begin position="362"/>
        <end position="380"/>
    </location>
</feature>
<accession>D3BGH0</accession>
<dbReference type="InterPro" id="IPR013783">
    <property type="entry name" value="Ig-like_fold"/>
</dbReference>
<keyword evidence="2" id="KW-0812">Transmembrane</keyword>
<comment type="caution">
    <text evidence="4">The sequence shown here is derived from an EMBL/GenBank/DDBJ whole genome shotgun (WGS) entry which is preliminary data.</text>
</comment>
<sequence length="382" mass="41786">MTKYLLSSLLFYIILINGRQFTNVTSVVVFAFSGGPTTSMHIVSKNDSVITVSFDDTQVYQGLAGLFDNRGATSKFGWNPLIINNVTSVPTSGGIITVHGWYISPSAVSNNTLTFTNETLSLKEIGIGGKNLSQSYYRLTPDQSTFVGIDLPVSILIREVGALSNFSFEQPIAKNVTTDNYMLHVSGDSFGSDIKMVFLVINLNTFQRLDAFTKHTDIIMNITKLYPVSVRNGNNSVFVNVTNFNISNTLNFTIYPVINSISNCSVEGGVITIGGNYLSLENVTKVSVKIGGSECKQPVNLNEGHRSIQCTIDHLPKGQDASQQFPVSITLDQFSSNDNGKPAVFFSYDRPASSSSKHIPNILLILVIQIVSLFLLYTVLNE</sequence>
<evidence type="ECO:0000256" key="2">
    <source>
        <dbReference type="SAM" id="Phobius"/>
    </source>
</evidence>
<keyword evidence="3" id="KW-0732">Signal</keyword>
<dbReference type="InParanoid" id="D3BGH0"/>
<feature type="signal peptide" evidence="3">
    <location>
        <begin position="1"/>
        <end position="18"/>
    </location>
</feature>
<keyword evidence="2" id="KW-1133">Transmembrane helix</keyword>
<dbReference type="InterPro" id="IPR052014">
    <property type="entry name" value="Dictyostelium_Tiger"/>
</dbReference>
<keyword evidence="2" id="KW-0472">Membrane</keyword>
<dbReference type="PANTHER" id="PTHR31341">
    <property type="entry name" value="IPT/TIG DOMAIN-CONTAINING PROTEIN-RELATED-RELATED"/>
    <property type="match status" value="1"/>
</dbReference>